<dbReference type="Pfam" id="PF02826">
    <property type="entry name" value="2-Hacid_dh_C"/>
    <property type="match status" value="1"/>
</dbReference>
<dbReference type="PANTHER" id="PTHR46455:SF4">
    <property type="entry name" value="GH11294P"/>
    <property type="match status" value="1"/>
</dbReference>
<dbReference type="FunFam" id="3.40.50.720:FF:000026">
    <property type="entry name" value="Glyoxylate/hydroxypyruvate reductase B"/>
    <property type="match status" value="1"/>
</dbReference>
<dbReference type="GO" id="GO:0008270">
    <property type="term" value="F:zinc ion binding"/>
    <property type="evidence" value="ECO:0007669"/>
    <property type="project" value="UniProtKB-KW"/>
</dbReference>
<dbReference type="PANTHER" id="PTHR46455">
    <property type="entry name" value="SET AND MYND DOMAIN CONTAINING, ARTHROPOD-SPECIFIC, MEMBER 4, ISOFORM A"/>
    <property type="match status" value="1"/>
</dbReference>
<sequence length="945" mass="105797">MQTYRFGYLIKSNSLKKYENDSLNINDAVLQDEPNKCQVCRNPAKQKCAGCNCVYYCSREHQKFDWKKHKKVCKSYKVVTNEAEARHIVATKDINPGEIILQEPPLIWGPSQVTVPVCLGCGQAINKEKFQPCSKCGWPVCSQICEKSPSHIPECQYTVSRGTKVTISTFNAAHPSYQCITVLRCLYQKQFLSDVWKKIDLLQSRCQERKATSKIYEKERVSIAQFILSFFKLKNIFSEEEILRLCGIVSVNGHEVPLTTPPHVALYETTSIFEHSCSANCNKTFTNHGSVLIKAGTHIKKGDRLSLCYTNPLWGTANRRHNLYQSKFFWCSCPRCSDPTEYGTYFSALRCQKNECSGYILPDTFLNQTINGKLSDWICNKCTSSTSSHHVQEVLDRISQDFNEKSNSKTVKDFIRSYEKYLHNNHYYLTEMKMILSQMLGHENEDGLPGISDEDLELKAKLCQGVANLVKILAPGINKIHSVKTVFSQCKIFPVVNLTEVKISPDNTVYVFLKRFFESVQIPHPVLFQCNMMRPVYTDQSEVRQRGILLYELHAAVAELGRRNPDPHQLTLVLQESKRILREAVDLLKNEPESLPEGKIYDSKLLILAVLSIIIVTSNATMSRFKVLIANPSVPRIAHELLSKTCDVVTSSAYDRASIVKDLEAANGVDALFWATHNPVDKELLDAAGSKLKVLSTMSAGYNHIDTKELKARGIKLSNTPNVLNNAVADVAVLLAMAASRRFTEGRQHIEHGTWINYFDTQWMLGQDITGSTIGIIGLGGIGQAIAKRLKGFDVGKILYTGHREKPEGKAIGAEFVNLDSLIKNSDFIVLAAPLTNATHHMCNSDFFGKMKKTGILINISRGALVDHQALIKALKEGQIFAAGLDVMEPEPLNTDSELLKLPNVVLTPHIGSATNNTRNAMAELTAQNILRALSGQEMLTPVKI</sequence>
<dbReference type="InterPro" id="IPR002893">
    <property type="entry name" value="Znf_MYND"/>
</dbReference>
<dbReference type="InterPro" id="IPR053010">
    <property type="entry name" value="SET_SmydA-8"/>
</dbReference>
<dbReference type="Gene3D" id="2.170.270.10">
    <property type="entry name" value="SET domain"/>
    <property type="match status" value="1"/>
</dbReference>
<evidence type="ECO:0000256" key="4">
    <source>
        <dbReference type="ARBA" id="ARBA00023002"/>
    </source>
</evidence>
<gene>
    <name evidence="9" type="ORF">CEUTPL_LOCUS7813</name>
</gene>
<dbReference type="SUPFAM" id="SSF51735">
    <property type="entry name" value="NAD(P)-binding Rossmann-fold domains"/>
    <property type="match status" value="1"/>
</dbReference>
<evidence type="ECO:0000313" key="10">
    <source>
        <dbReference type="Proteomes" id="UP001152799"/>
    </source>
</evidence>
<dbReference type="GO" id="GO:0051287">
    <property type="term" value="F:NAD binding"/>
    <property type="evidence" value="ECO:0007669"/>
    <property type="project" value="InterPro"/>
</dbReference>
<dbReference type="SUPFAM" id="SSF82199">
    <property type="entry name" value="SET domain"/>
    <property type="match status" value="1"/>
</dbReference>
<dbReference type="CDD" id="cd20071">
    <property type="entry name" value="SET_SMYD"/>
    <property type="match status" value="1"/>
</dbReference>
<keyword evidence="3" id="KW-0862">Zinc</keyword>
<dbReference type="CDD" id="cd05301">
    <property type="entry name" value="GDH"/>
    <property type="match status" value="1"/>
</dbReference>
<evidence type="ECO:0000256" key="5">
    <source>
        <dbReference type="ARBA" id="ARBA00073306"/>
    </source>
</evidence>
<dbReference type="InterPro" id="IPR006139">
    <property type="entry name" value="D-isomer_2_OHA_DH_cat_dom"/>
</dbReference>
<dbReference type="PROSITE" id="PS50865">
    <property type="entry name" value="ZF_MYND_2"/>
    <property type="match status" value="1"/>
</dbReference>
<evidence type="ECO:0000256" key="3">
    <source>
        <dbReference type="ARBA" id="ARBA00022833"/>
    </source>
</evidence>
<keyword evidence="4" id="KW-0560">Oxidoreductase</keyword>
<dbReference type="Gene3D" id="1.10.220.160">
    <property type="match status" value="1"/>
</dbReference>
<feature type="domain" description="SET" evidence="7">
    <location>
        <begin position="68"/>
        <end position="310"/>
    </location>
</feature>
<dbReference type="SUPFAM" id="SSF52283">
    <property type="entry name" value="Formate/glycerate dehydrogenase catalytic domain-like"/>
    <property type="match status" value="1"/>
</dbReference>
<dbReference type="GO" id="GO:0008276">
    <property type="term" value="F:protein methyltransferase activity"/>
    <property type="evidence" value="ECO:0007669"/>
    <property type="project" value="UniProtKB-ARBA"/>
</dbReference>
<dbReference type="Pfam" id="PF00389">
    <property type="entry name" value="2-Hacid_dh"/>
    <property type="match status" value="1"/>
</dbReference>
<dbReference type="GO" id="GO:0008170">
    <property type="term" value="F:N-methyltransferase activity"/>
    <property type="evidence" value="ECO:0007669"/>
    <property type="project" value="UniProtKB-ARBA"/>
</dbReference>
<evidence type="ECO:0000313" key="9">
    <source>
        <dbReference type="EMBL" id="CAG9767247.1"/>
    </source>
</evidence>
<protein>
    <recommendedName>
        <fullName evidence="5">Glyoxylate reductase/hydroxypyruvate reductase</fullName>
    </recommendedName>
</protein>
<keyword evidence="2 6" id="KW-0863">Zinc-finger</keyword>
<keyword evidence="10" id="KW-1185">Reference proteome</keyword>
<dbReference type="InterPro" id="IPR001214">
    <property type="entry name" value="SET_dom"/>
</dbReference>
<dbReference type="PROSITE" id="PS00671">
    <property type="entry name" value="D_2_HYDROXYACID_DH_3"/>
    <property type="match status" value="1"/>
</dbReference>
<dbReference type="Gene3D" id="3.40.50.720">
    <property type="entry name" value="NAD(P)-binding Rossmann-like Domain"/>
    <property type="match status" value="2"/>
</dbReference>
<dbReference type="InterPro" id="IPR006140">
    <property type="entry name" value="D-isomer_DH_NAD-bd"/>
</dbReference>
<dbReference type="Pfam" id="PF00856">
    <property type="entry name" value="SET"/>
    <property type="match status" value="1"/>
</dbReference>
<dbReference type="AlphaFoldDB" id="A0A9N9MLM7"/>
<dbReference type="SUPFAM" id="SSF144232">
    <property type="entry name" value="HIT/MYND zinc finger-like"/>
    <property type="match status" value="1"/>
</dbReference>
<dbReference type="Gene3D" id="6.10.140.2220">
    <property type="match status" value="2"/>
</dbReference>
<keyword evidence="1" id="KW-0479">Metal-binding</keyword>
<organism evidence="9 10">
    <name type="scientific">Ceutorhynchus assimilis</name>
    <name type="common">cabbage seed weevil</name>
    <dbReference type="NCBI Taxonomy" id="467358"/>
    <lineage>
        <taxon>Eukaryota</taxon>
        <taxon>Metazoa</taxon>
        <taxon>Ecdysozoa</taxon>
        <taxon>Arthropoda</taxon>
        <taxon>Hexapoda</taxon>
        <taxon>Insecta</taxon>
        <taxon>Pterygota</taxon>
        <taxon>Neoptera</taxon>
        <taxon>Endopterygota</taxon>
        <taxon>Coleoptera</taxon>
        <taxon>Polyphaga</taxon>
        <taxon>Cucujiformia</taxon>
        <taxon>Curculionidae</taxon>
        <taxon>Ceutorhynchinae</taxon>
        <taxon>Ceutorhynchus</taxon>
    </lineage>
</organism>
<feature type="domain" description="MYND-type" evidence="8">
    <location>
        <begin position="37"/>
        <end position="73"/>
    </location>
</feature>
<evidence type="ECO:0000259" key="8">
    <source>
        <dbReference type="PROSITE" id="PS50865"/>
    </source>
</evidence>
<dbReference type="PROSITE" id="PS50280">
    <property type="entry name" value="SET"/>
    <property type="match status" value="1"/>
</dbReference>
<evidence type="ECO:0000256" key="6">
    <source>
        <dbReference type="PROSITE-ProRule" id="PRU00134"/>
    </source>
</evidence>
<dbReference type="EMBL" id="OU892280">
    <property type="protein sequence ID" value="CAG9767247.1"/>
    <property type="molecule type" value="Genomic_DNA"/>
</dbReference>
<dbReference type="Pfam" id="PF01753">
    <property type="entry name" value="zf-MYND"/>
    <property type="match status" value="1"/>
</dbReference>
<dbReference type="PROSITE" id="PS01360">
    <property type="entry name" value="ZF_MYND_1"/>
    <property type="match status" value="1"/>
</dbReference>
<dbReference type="Proteomes" id="UP001152799">
    <property type="component" value="Chromosome 4"/>
</dbReference>
<evidence type="ECO:0000256" key="2">
    <source>
        <dbReference type="ARBA" id="ARBA00022771"/>
    </source>
</evidence>
<evidence type="ECO:0000259" key="7">
    <source>
        <dbReference type="PROSITE" id="PS50280"/>
    </source>
</evidence>
<evidence type="ECO:0000256" key="1">
    <source>
        <dbReference type="ARBA" id="ARBA00022723"/>
    </source>
</evidence>
<dbReference type="GO" id="GO:0016616">
    <property type="term" value="F:oxidoreductase activity, acting on the CH-OH group of donors, NAD or NADP as acceptor"/>
    <property type="evidence" value="ECO:0007669"/>
    <property type="project" value="InterPro"/>
</dbReference>
<dbReference type="InterPro" id="IPR046341">
    <property type="entry name" value="SET_dom_sf"/>
</dbReference>
<dbReference type="OrthoDB" id="5952526at2759"/>
<reference evidence="9" key="1">
    <citation type="submission" date="2022-01" db="EMBL/GenBank/DDBJ databases">
        <authorList>
            <person name="King R."/>
        </authorList>
    </citation>
    <scope>NUCLEOTIDE SEQUENCE</scope>
</reference>
<name>A0A9N9MLM7_9CUCU</name>
<accession>A0A9N9MLM7</accession>
<dbReference type="InterPro" id="IPR029753">
    <property type="entry name" value="D-isomer_DH_CS"/>
</dbReference>
<proteinExistence type="predicted"/>
<dbReference type="GO" id="GO:0008757">
    <property type="term" value="F:S-adenosylmethionine-dependent methyltransferase activity"/>
    <property type="evidence" value="ECO:0007669"/>
    <property type="project" value="UniProtKB-ARBA"/>
</dbReference>
<dbReference type="InterPro" id="IPR036291">
    <property type="entry name" value="NAD(P)-bd_dom_sf"/>
</dbReference>